<feature type="transmembrane region" description="Helical" evidence="1">
    <location>
        <begin position="388"/>
        <end position="407"/>
    </location>
</feature>
<accession>A0A1W0E354</accession>
<evidence type="ECO:0000313" key="2">
    <source>
        <dbReference type="EMBL" id="OQS53664.1"/>
    </source>
</evidence>
<keyword evidence="1" id="KW-0472">Membrane</keyword>
<gene>
    <name evidence="2" type="ORF">EHP00_1104</name>
</gene>
<keyword evidence="3" id="KW-1185">Reference proteome</keyword>
<dbReference type="EMBL" id="MNPJ01000026">
    <property type="protein sequence ID" value="OQS53664.1"/>
    <property type="molecule type" value="Genomic_DNA"/>
</dbReference>
<feature type="transmembrane region" description="Helical" evidence="1">
    <location>
        <begin position="127"/>
        <end position="151"/>
    </location>
</feature>
<feature type="transmembrane region" description="Helical" evidence="1">
    <location>
        <begin position="101"/>
        <end position="120"/>
    </location>
</feature>
<keyword evidence="1" id="KW-1133">Transmembrane helix</keyword>
<sequence length="438" mass="51525">MGLSVPSNACGSVIEKFDTGETVNEILKIKKRVAKENSIYNLTEETFLKEIPKEESNKLNFSAWVSLKLKHELFKCNYFIAGISIFMQIIAVFLFMKKISIAWYDIPALVFLAYDSCSFWTFAYRDLYLCVLLILYSMDVGIFLCIIYYLKQPKNLHWEVLRAAMFINEKIPIKEEMLIILFFANYLYKQAVKKNILTNNIVVFFKGNLKDEESQDNKNTKNNEKLLSFINHTDKKQKICSFLFEEFILFYEMFAPVFIDNNIEKISTFSNVFSLFFVFYSKKQAILLNMLYLSVKQLKITKTLHWILFFMIQYTLNCYNFDYQLNKLNLQCAFKLVKHVDIPVAAFCIACHIFLPALSIVHFNSFSIQMHKTKTNKQIERTEISNKLILMNSFWLLISSFSAFVMHGEFVWLKFFGDRYIIVIAMTLIETLLLSLRI</sequence>
<dbReference type="VEuPathDB" id="MicrosporidiaDB:EHP00_1104"/>
<dbReference type="AlphaFoldDB" id="A0A1W0E354"/>
<evidence type="ECO:0000313" key="3">
    <source>
        <dbReference type="Proteomes" id="UP000192758"/>
    </source>
</evidence>
<comment type="caution">
    <text evidence="2">The sequence shown here is derived from an EMBL/GenBank/DDBJ whole genome shotgun (WGS) entry which is preliminary data.</text>
</comment>
<protein>
    <submittedName>
        <fullName evidence="2">Uncharacterized protein</fullName>
    </submittedName>
</protein>
<dbReference type="Proteomes" id="UP000192758">
    <property type="component" value="Unassembled WGS sequence"/>
</dbReference>
<reference evidence="2 3" key="1">
    <citation type="journal article" date="2017" name="Environ. Microbiol.">
        <title>Decay of the glycolytic pathway and adaptation to intranuclear parasitism within Enterocytozoonidae microsporidia.</title>
        <authorList>
            <person name="Wiredu Boakye D."/>
            <person name="Jaroenlak P."/>
            <person name="Prachumwat A."/>
            <person name="Williams T.A."/>
            <person name="Bateman K.S."/>
            <person name="Itsathitphaisarn O."/>
            <person name="Sritunyalucksana K."/>
            <person name="Paszkiewicz K.H."/>
            <person name="Moore K.A."/>
            <person name="Stentiford G.D."/>
            <person name="Williams B.A."/>
        </authorList>
    </citation>
    <scope>NUCLEOTIDE SEQUENCE [LARGE SCALE GENOMIC DNA]</scope>
    <source>
        <strain evidence="2 3">TH1</strain>
    </source>
</reference>
<keyword evidence="1" id="KW-0812">Transmembrane</keyword>
<feature type="transmembrane region" description="Helical" evidence="1">
    <location>
        <begin position="419"/>
        <end position="436"/>
    </location>
</feature>
<evidence type="ECO:0000256" key="1">
    <source>
        <dbReference type="SAM" id="Phobius"/>
    </source>
</evidence>
<feature type="transmembrane region" description="Helical" evidence="1">
    <location>
        <begin position="76"/>
        <end position="95"/>
    </location>
</feature>
<feature type="transmembrane region" description="Helical" evidence="1">
    <location>
        <begin position="304"/>
        <end position="322"/>
    </location>
</feature>
<organism evidence="2 3">
    <name type="scientific">Ecytonucleospora hepatopenaei</name>
    <dbReference type="NCBI Taxonomy" id="646526"/>
    <lineage>
        <taxon>Eukaryota</taxon>
        <taxon>Fungi</taxon>
        <taxon>Fungi incertae sedis</taxon>
        <taxon>Microsporidia</taxon>
        <taxon>Enterocytozoonidae</taxon>
        <taxon>Ecytonucleospora</taxon>
    </lineage>
</organism>
<name>A0A1W0E354_9MICR</name>
<proteinExistence type="predicted"/>
<feature type="transmembrane region" description="Helical" evidence="1">
    <location>
        <begin position="342"/>
        <end position="367"/>
    </location>
</feature>